<evidence type="ECO:0000313" key="2">
    <source>
        <dbReference type="Proteomes" id="UP000619479"/>
    </source>
</evidence>
<proteinExistence type="predicted"/>
<reference evidence="1" key="1">
    <citation type="submission" date="2021-01" db="EMBL/GenBank/DDBJ databases">
        <title>Whole genome shotgun sequence of Actinoplanes cyaneus NBRC 14990.</title>
        <authorList>
            <person name="Komaki H."/>
            <person name="Tamura T."/>
        </authorList>
    </citation>
    <scope>NUCLEOTIDE SEQUENCE</scope>
    <source>
        <strain evidence="1">NBRC 14990</strain>
    </source>
</reference>
<sequence>MSYTEFLAYCDGWIGLDGQTDLFSISQLLNGQATEEAWVIVEAYDEGSGWKVGLSRDRYFVIGAAVSCLSVVLLDLASPPRLRWLTRGGVEDFPALDALIATATEGNLKTLSALRADPWLGNAYDTGPH</sequence>
<dbReference type="AlphaFoldDB" id="A0A919J067"/>
<gene>
    <name evidence="1" type="ORF">Acy02nite_92010</name>
</gene>
<keyword evidence="2" id="KW-1185">Reference proteome</keyword>
<accession>A0A919J067</accession>
<dbReference type="EMBL" id="BOMH01000128">
    <property type="protein sequence ID" value="GID71320.1"/>
    <property type="molecule type" value="Genomic_DNA"/>
</dbReference>
<dbReference type="Proteomes" id="UP000619479">
    <property type="component" value="Unassembled WGS sequence"/>
</dbReference>
<protein>
    <submittedName>
        <fullName evidence="1">Uncharacterized protein</fullName>
    </submittedName>
</protein>
<evidence type="ECO:0000313" key="1">
    <source>
        <dbReference type="EMBL" id="GID71320.1"/>
    </source>
</evidence>
<organism evidence="1 2">
    <name type="scientific">Actinoplanes cyaneus</name>
    <dbReference type="NCBI Taxonomy" id="52696"/>
    <lineage>
        <taxon>Bacteria</taxon>
        <taxon>Bacillati</taxon>
        <taxon>Actinomycetota</taxon>
        <taxon>Actinomycetes</taxon>
        <taxon>Micromonosporales</taxon>
        <taxon>Micromonosporaceae</taxon>
        <taxon>Actinoplanes</taxon>
    </lineage>
</organism>
<comment type="caution">
    <text evidence="1">The sequence shown here is derived from an EMBL/GenBank/DDBJ whole genome shotgun (WGS) entry which is preliminary data.</text>
</comment>
<name>A0A919J067_9ACTN</name>
<dbReference type="RefSeq" id="WP_203756556.1">
    <property type="nucleotide sequence ID" value="NZ_BAAAUC010000137.1"/>
</dbReference>